<dbReference type="EMBL" id="FNDE01000004">
    <property type="protein sequence ID" value="SDG86692.1"/>
    <property type="molecule type" value="Genomic_DNA"/>
</dbReference>
<dbReference type="AlphaFoldDB" id="A0A1G7XR72"/>
<accession>A0A1G7XR72</accession>
<dbReference type="Pfam" id="PF07285">
    <property type="entry name" value="DUF1444"/>
    <property type="match status" value="1"/>
</dbReference>
<evidence type="ECO:0000313" key="2">
    <source>
        <dbReference type="EMBL" id="SDG86692.1"/>
    </source>
</evidence>
<dbReference type="Proteomes" id="UP000198956">
    <property type="component" value="Unassembled WGS sequence"/>
</dbReference>
<evidence type="ECO:0000313" key="4">
    <source>
        <dbReference type="Proteomes" id="UP000826616"/>
    </source>
</evidence>
<dbReference type="Proteomes" id="UP000826616">
    <property type="component" value="Chromosome"/>
</dbReference>
<reference evidence="1 4" key="2">
    <citation type="submission" date="2021-08" db="EMBL/GenBank/DDBJ databases">
        <title>Complete genome sequence of the strain Aneurinibacillus thermoaerophilus CCM 8960.</title>
        <authorList>
            <person name="Musilova J."/>
            <person name="Kourilova X."/>
            <person name="Pernicova I."/>
            <person name="Bezdicek M."/>
            <person name="Lengerova M."/>
            <person name="Obruca S."/>
            <person name="Sedlar K."/>
        </authorList>
    </citation>
    <scope>NUCLEOTIDE SEQUENCE [LARGE SCALE GENOMIC DNA]</scope>
    <source>
        <strain evidence="1 4">CCM 8960</strain>
    </source>
</reference>
<proteinExistence type="predicted"/>
<dbReference type="NCBIfam" id="NF010189">
    <property type="entry name" value="PRK13668.1"/>
    <property type="match status" value="1"/>
</dbReference>
<evidence type="ECO:0000313" key="1">
    <source>
        <dbReference type="EMBL" id="QYY43728.1"/>
    </source>
</evidence>
<dbReference type="InterPro" id="IPR010838">
    <property type="entry name" value="DUF1444"/>
</dbReference>
<gene>
    <name evidence="1" type="ORF">K3F53_05815</name>
    <name evidence="2" type="ORF">SAMN04489735_1004141</name>
</gene>
<reference evidence="2 3" key="1">
    <citation type="submission" date="2016-10" db="EMBL/GenBank/DDBJ databases">
        <authorList>
            <person name="de Groot N.N."/>
        </authorList>
    </citation>
    <scope>NUCLEOTIDE SEQUENCE [LARGE SCALE GENOMIC DNA]</scope>
    <source>
        <strain evidence="2 3">L 420-91</strain>
    </source>
</reference>
<evidence type="ECO:0000313" key="3">
    <source>
        <dbReference type="Proteomes" id="UP000198956"/>
    </source>
</evidence>
<dbReference type="RefSeq" id="WP_057899434.1">
    <property type="nucleotide sequence ID" value="NZ_CP080764.1"/>
</dbReference>
<protein>
    <submittedName>
        <fullName evidence="1">DUF1444 family protein</fullName>
    </submittedName>
    <submittedName>
        <fullName evidence="2">Uncharacterized protein YtpQ, UPF0354 family</fullName>
    </submittedName>
</protein>
<dbReference type="GeneID" id="97140880"/>
<keyword evidence="4" id="KW-1185">Reference proteome</keyword>
<dbReference type="EMBL" id="CP080764">
    <property type="protein sequence ID" value="QYY43728.1"/>
    <property type="molecule type" value="Genomic_DNA"/>
</dbReference>
<organism evidence="2 3">
    <name type="scientific">Aneurinibacillus thermoaerophilus</name>
    <dbReference type="NCBI Taxonomy" id="143495"/>
    <lineage>
        <taxon>Bacteria</taxon>
        <taxon>Bacillati</taxon>
        <taxon>Bacillota</taxon>
        <taxon>Bacilli</taxon>
        <taxon>Bacillales</taxon>
        <taxon>Paenibacillaceae</taxon>
        <taxon>Aneurinibacillus group</taxon>
        <taxon>Aneurinibacillus</taxon>
    </lineage>
</organism>
<name>A0A1G7XR72_ANETH</name>
<sequence length="294" mass="33940">MEENRKLELKKEVHQRVVRNLSRSLSEEWQVIGDIERLETITLRHSEKQGGELEIRLTPLFTKVEQHESEKEQWIEDFVAKVVVTASEAVKEHALHGNETRIYPVIRHPSFVKAEKNKEVVWREHTAETVLLYALDLETSYFLITRDMVAEAKITKDRLHELALANLARLESTPKQDRIGNNVFYFFTGEDSYSASRVLNPDLLSWMEQKVKGKMGVALPHQDVLIIADLADAKGAYILAQIAVDFSMRGDVPISPIPFMYENGELEPYMVMRHPKSRHKYPSLGGKRKRPPER</sequence>